<dbReference type="GO" id="GO:0005737">
    <property type="term" value="C:cytoplasm"/>
    <property type="evidence" value="ECO:0007669"/>
    <property type="project" value="TreeGrafter"/>
</dbReference>
<dbReference type="EMBL" id="JAASRN010000002">
    <property type="protein sequence ID" value="NIK74240.1"/>
    <property type="molecule type" value="Genomic_DNA"/>
</dbReference>
<dbReference type="Gene3D" id="3.80.10.10">
    <property type="entry name" value="Ribonuclease Inhibitor"/>
    <property type="match status" value="3"/>
</dbReference>
<comment type="caution">
    <text evidence="4">The sequence shown here is derived from an EMBL/GenBank/DDBJ whole genome shotgun (WGS) entry which is preliminary data.</text>
</comment>
<dbReference type="PANTHER" id="PTHR48051:SF54">
    <property type="entry name" value="LEUCINE-RICH REPEAT-CONTAINING PROTEIN"/>
    <property type="match status" value="1"/>
</dbReference>
<accession>A0A846MSC1</accession>
<reference evidence="4 5" key="1">
    <citation type="submission" date="2020-03" db="EMBL/GenBank/DDBJ databases">
        <title>Genomic Encyclopedia of Type Strains, Phase IV (KMG-IV): sequencing the most valuable type-strain genomes for metagenomic binning, comparative biology and taxonomic classification.</title>
        <authorList>
            <person name="Goeker M."/>
        </authorList>
    </citation>
    <scope>NUCLEOTIDE SEQUENCE [LARGE SCALE GENOMIC DNA]</scope>
    <source>
        <strain evidence="4 5">DSM 5718</strain>
    </source>
</reference>
<organism evidence="4 5">
    <name type="scientific">Thermonema lapsum</name>
    <dbReference type="NCBI Taxonomy" id="28195"/>
    <lineage>
        <taxon>Bacteria</taxon>
        <taxon>Pseudomonadati</taxon>
        <taxon>Bacteroidota</taxon>
        <taxon>Cytophagia</taxon>
        <taxon>Cytophagales</taxon>
        <taxon>Thermonemataceae</taxon>
        <taxon>Thermonema</taxon>
    </lineage>
</organism>
<dbReference type="Proteomes" id="UP000537126">
    <property type="component" value="Unassembled WGS sequence"/>
</dbReference>
<dbReference type="InterPro" id="IPR055414">
    <property type="entry name" value="LRR_R13L4/SHOC2-like"/>
</dbReference>
<evidence type="ECO:0000313" key="5">
    <source>
        <dbReference type="Proteomes" id="UP000537126"/>
    </source>
</evidence>
<evidence type="ECO:0000313" key="4">
    <source>
        <dbReference type="EMBL" id="NIK74240.1"/>
    </source>
</evidence>
<dbReference type="Pfam" id="PF23598">
    <property type="entry name" value="LRR_14"/>
    <property type="match status" value="1"/>
</dbReference>
<evidence type="ECO:0000256" key="1">
    <source>
        <dbReference type="ARBA" id="ARBA00022614"/>
    </source>
</evidence>
<evidence type="ECO:0000259" key="3">
    <source>
        <dbReference type="Pfam" id="PF23598"/>
    </source>
</evidence>
<dbReference type="InterPro" id="IPR032675">
    <property type="entry name" value="LRR_dom_sf"/>
</dbReference>
<feature type="domain" description="Disease resistance R13L4/SHOC-2-like LRR" evidence="3">
    <location>
        <begin position="183"/>
        <end position="445"/>
    </location>
</feature>
<evidence type="ECO:0000256" key="2">
    <source>
        <dbReference type="ARBA" id="ARBA00022737"/>
    </source>
</evidence>
<gene>
    <name evidence="4" type="ORF">FHS56_001753</name>
</gene>
<keyword evidence="1" id="KW-0433">Leucine-rich repeat</keyword>
<dbReference type="PANTHER" id="PTHR48051">
    <property type="match status" value="1"/>
</dbReference>
<keyword evidence="5" id="KW-1185">Reference proteome</keyword>
<dbReference type="AlphaFoldDB" id="A0A846MSC1"/>
<keyword evidence="2" id="KW-0677">Repeat</keyword>
<dbReference type="InterPro" id="IPR050216">
    <property type="entry name" value="LRR_domain-containing"/>
</dbReference>
<name>A0A846MSC1_9BACT</name>
<dbReference type="SUPFAM" id="SSF52058">
    <property type="entry name" value="L domain-like"/>
    <property type="match status" value="1"/>
</dbReference>
<dbReference type="InterPro" id="IPR003591">
    <property type="entry name" value="Leu-rich_rpt_typical-subtyp"/>
</dbReference>
<sequence>MSKPEQALLRELLQSHTPEHLLEALLIIEQADYPSAFLTHLIVLQTFYPGEQYREVREKAAALFKKIAPLELQDFLRSVPWREAFMTNTEMRERYLRHLTAHPMIDKHTLGKAALHLWGGDFNFYIRTRMLQAEEVLQEYCLDSTFYLYNTPIESLPDELGNLSSLRCLLIRKNKIKQLPQSLGLLLQLQVIDASENELQTLPDSIKYMKRLHSLHLAHNHLHVLPPEIGELHQLRKLCLKNNKMRVLSYTIQWMEQLEYLDLSQNPNLNFFQSFEYLKNCPRLKEIKLCKNHLSAPLHNLHALKHLTTIDLSQNPQLPIKETFAAAHEEGFARLQSLSLDGCSLPSLTLLPSPLLQRLQYLSVAQNALSGIDADLAALLSFNCSHTHVEQIQPEHFPFLRELHAAHTPLQTVPHCPQLQQLSMDGNQTWLTQGGLQQLKALPALNSLSLRECQLETLADLKDCKQLNQLFLDACTCADWEKLLLDIYDIAHLRSLSLNAVQWEKIPQRLARLRFVEELWFEQLPENTDWECLFELLTPLPRLKRLHLGHNPSLKQLPPAILKLKQLQYLDLSYTGVRQLPREMSKNKALQKIRIDGVPNAFIRHAQMFSYDWFEFSVCAQSTDEQTNQTQQHL</sequence>
<dbReference type="SMART" id="SM00369">
    <property type="entry name" value="LRR_TYP"/>
    <property type="match status" value="6"/>
</dbReference>
<protein>
    <submittedName>
        <fullName evidence="4">Leucine-rich repeat (LRR) protein</fullName>
    </submittedName>
</protein>
<proteinExistence type="predicted"/>
<dbReference type="RefSeq" id="WP_166919733.1">
    <property type="nucleotide sequence ID" value="NZ_JAASRN010000002.1"/>
</dbReference>